<dbReference type="RefSeq" id="WP_369256534.1">
    <property type="nucleotide sequence ID" value="NZ_CP163440.1"/>
</dbReference>
<protein>
    <submittedName>
        <fullName evidence="1">Uncharacterized protein</fullName>
    </submittedName>
</protein>
<dbReference type="EMBL" id="CP163440">
    <property type="protein sequence ID" value="XDQ60888.1"/>
    <property type="molecule type" value="Genomic_DNA"/>
</dbReference>
<evidence type="ECO:0000313" key="1">
    <source>
        <dbReference type="EMBL" id="XDQ60888.1"/>
    </source>
</evidence>
<accession>A0AB39S284</accession>
<gene>
    <name evidence="1" type="ORF">AB5J50_08895</name>
</gene>
<name>A0AB39S284_9ACTN</name>
<sequence>MGHNGTWPLDDAWDWMTEGARLADAWVRSHESWVPPVEEELVVAARASELSRWYPFTSHNYLRFAADPDFWVSAEAAAGILPGAISFEKGGPDDNPAFRVWSGQLLGTPDPVLELVTPDADAAVAALVRLLAAESRPE</sequence>
<dbReference type="AlphaFoldDB" id="A0AB39S284"/>
<organism evidence="1">
    <name type="scientific">Streptomyces sp. R35</name>
    <dbReference type="NCBI Taxonomy" id="3238630"/>
    <lineage>
        <taxon>Bacteria</taxon>
        <taxon>Bacillati</taxon>
        <taxon>Actinomycetota</taxon>
        <taxon>Actinomycetes</taxon>
        <taxon>Kitasatosporales</taxon>
        <taxon>Streptomycetaceae</taxon>
        <taxon>Streptomyces</taxon>
    </lineage>
</organism>
<reference evidence="1" key="1">
    <citation type="submission" date="2024-07" db="EMBL/GenBank/DDBJ databases">
        <authorList>
            <person name="Yu S.T."/>
        </authorList>
    </citation>
    <scope>NUCLEOTIDE SEQUENCE</scope>
    <source>
        <strain evidence="1">R35</strain>
    </source>
</reference>
<proteinExistence type="predicted"/>